<gene>
    <name evidence="2" type="ORF">CCAP1982_LOCUS12529</name>
</gene>
<dbReference type="AlphaFoldDB" id="A0A811V0N6"/>
<evidence type="ECO:0000313" key="3">
    <source>
        <dbReference type="Proteomes" id="UP000606786"/>
    </source>
</evidence>
<organism evidence="2 3">
    <name type="scientific">Ceratitis capitata</name>
    <name type="common">Mediterranean fruit fly</name>
    <name type="synonym">Tephritis capitata</name>
    <dbReference type="NCBI Taxonomy" id="7213"/>
    <lineage>
        <taxon>Eukaryota</taxon>
        <taxon>Metazoa</taxon>
        <taxon>Ecdysozoa</taxon>
        <taxon>Arthropoda</taxon>
        <taxon>Hexapoda</taxon>
        <taxon>Insecta</taxon>
        <taxon>Pterygota</taxon>
        <taxon>Neoptera</taxon>
        <taxon>Endopterygota</taxon>
        <taxon>Diptera</taxon>
        <taxon>Brachycera</taxon>
        <taxon>Muscomorpha</taxon>
        <taxon>Tephritoidea</taxon>
        <taxon>Tephritidae</taxon>
        <taxon>Ceratitis</taxon>
        <taxon>Ceratitis</taxon>
    </lineage>
</organism>
<protein>
    <submittedName>
        <fullName evidence="2">(Mediterranean fruit fly) hypothetical protein</fullName>
    </submittedName>
</protein>
<reference evidence="2" key="1">
    <citation type="submission" date="2020-11" db="EMBL/GenBank/DDBJ databases">
        <authorList>
            <person name="Whitehead M."/>
        </authorList>
    </citation>
    <scope>NUCLEOTIDE SEQUENCE</scope>
    <source>
        <strain evidence="2">EGII</strain>
    </source>
</reference>
<evidence type="ECO:0000313" key="2">
    <source>
        <dbReference type="EMBL" id="CAD7004108.1"/>
    </source>
</evidence>
<dbReference type="EMBL" id="CAJHJT010000034">
    <property type="protein sequence ID" value="CAD7004108.1"/>
    <property type="molecule type" value="Genomic_DNA"/>
</dbReference>
<feature type="compositionally biased region" description="Polar residues" evidence="1">
    <location>
        <begin position="102"/>
        <end position="118"/>
    </location>
</feature>
<accession>A0A811V0N6</accession>
<sequence length="182" mass="20038">MSLPFISTLILITYRPTAHFGLQPRAQRWCDPSQFLASLNARQLPISCAALRQQSNALSARITLVPQLVTSARIPSIRMRATAYPNIRVHNAIKTTKHSATKQHQTLPASRPNRSIRTKTWSSGGCPLADEQQTESSKCNIMLCHAISSAEQVLHDTTQPSAIQSVTHSITHPFTTQSFVAA</sequence>
<proteinExistence type="predicted"/>
<name>A0A811V0N6_CERCA</name>
<feature type="region of interest" description="Disordered" evidence="1">
    <location>
        <begin position="97"/>
        <end position="118"/>
    </location>
</feature>
<comment type="caution">
    <text evidence="2">The sequence shown here is derived from an EMBL/GenBank/DDBJ whole genome shotgun (WGS) entry which is preliminary data.</text>
</comment>
<keyword evidence="3" id="KW-1185">Reference proteome</keyword>
<dbReference type="Proteomes" id="UP000606786">
    <property type="component" value="Unassembled WGS sequence"/>
</dbReference>
<evidence type="ECO:0000256" key="1">
    <source>
        <dbReference type="SAM" id="MobiDB-lite"/>
    </source>
</evidence>